<dbReference type="RefSeq" id="WP_261717525.1">
    <property type="nucleotide sequence ID" value="NZ_JASJUS010000001.1"/>
</dbReference>
<reference evidence="2 3" key="1">
    <citation type="submission" date="2023-05" db="EMBL/GenBank/DDBJ databases">
        <title>Streptomyces fuscus sp. nov., a brown-black pigment producing actinomyces isolated from dry sand of Sea duck farm.</title>
        <authorList>
            <person name="Xie J."/>
            <person name="Shen N."/>
        </authorList>
    </citation>
    <scope>NUCLEOTIDE SEQUENCE [LARGE SCALE GENOMIC DNA]</scope>
    <source>
        <strain evidence="2 3">GXMU-J15</strain>
    </source>
</reference>
<proteinExistence type="predicted"/>
<comment type="caution">
    <text evidence="2">The sequence shown here is derived from an EMBL/GenBank/DDBJ whole genome shotgun (WGS) entry which is preliminary data.</text>
</comment>
<gene>
    <name evidence="2" type="ORF">QNN03_00470</name>
</gene>
<dbReference type="EMBL" id="JASJUS010000001">
    <property type="protein sequence ID" value="MDL2074905.1"/>
    <property type="molecule type" value="Genomic_DNA"/>
</dbReference>
<sequence length="164" mass="17531">MPGFRHFLARFRPAGSPGPAVGGAVPADRTAALAAELEPPLTALDDTAAEAERIRRAAAQEADRRRRAAARRAEETVRTARERAPRLRRETAARLGAEAEAEAARAGVRAEAAVAELRARARARTPGLAARLVAQATRELDTLADSEQTGPNRETPWARDGSPE</sequence>
<name>A0ABT7IQQ2_9ACTN</name>
<evidence type="ECO:0000256" key="1">
    <source>
        <dbReference type="SAM" id="MobiDB-lite"/>
    </source>
</evidence>
<protein>
    <recommendedName>
        <fullName evidence="4">ATP synthase F0 subunit B</fullName>
    </recommendedName>
</protein>
<organism evidence="2 3">
    <name type="scientific">Streptomyces fuscus</name>
    <dbReference type="NCBI Taxonomy" id="3048495"/>
    <lineage>
        <taxon>Bacteria</taxon>
        <taxon>Bacillati</taxon>
        <taxon>Actinomycetota</taxon>
        <taxon>Actinomycetes</taxon>
        <taxon>Kitasatosporales</taxon>
        <taxon>Streptomycetaceae</taxon>
        <taxon>Streptomyces</taxon>
    </lineage>
</organism>
<feature type="region of interest" description="Disordered" evidence="1">
    <location>
        <begin position="139"/>
        <end position="164"/>
    </location>
</feature>
<accession>A0ABT7IQQ2</accession>
<evidence type="ECO:0000313" key="2">
    <source>
        <dbReference type="EMBL" id="MDL2074905.1"/>
    </source>
</evidence>
<evidence type="ECO:0000313" key="3">
    <source>
        <dbReference type="Proteomes" id="UP001241926"/>
    </source>
</evidence>
<dbReference type="Proteomes" id="UP001241926">
    <property type="component" value="Unassembled WGS sequence"/>
</dbReference>
<keyword evidence="3" id="KW-1185">Reference proteome</keyword>
<feature type="region of interest" description="Disordered" evidence="1">
    <location>
        <begin position="59"/>
        <end position="86"/>
    </location>
</feature>
<feature type="compositionally biased region" description="Basic and acidic residues" evidence="1">
    <location>
        <begin position="71"/>
        <end position="86"/>
    </location>
</feature>
<evidence type="ECO:0008006" key="4">
    <source>
        <dbReference type="Google" id="ProtNLM"/>
    </source>
</evidence>